<dbReference type="CDD" id="cd05299">
    <property type="entry name" value="CtBP_dh"/>
    <property type="match status" value="1"/>
</dbReference>
<organism evidence="7 8">
    <name type="scientific">Lacicoccus qingdaonensis</name>
    <dbReference type="NCBI Taxonomy" id="576118"/>
    <lineage>
        <taxon>Bacteria</taxon>
        <taxon>Bacillati</taxon>
        <taxon>Bacillota</taxon>
        <taxon>Bacilli</taxon>
        <taxon>Bacillales</taxon>
        <taxon>Salinicoccaceae</taxon>
        <taxon>Lacicoccus</taxon>
    </lineage>
</organism>
<sequence length="325" mass="36136">MNKPLIWILNDVWKEHDYEIERLNNEGYEVVVTRLENFDADSKKYSASASVVMFQVGFIVDQALIDTLDNCKAIIAMGMGYQNVDMEAATNKGIHVSNIPDYCIEEVSDHTIAMMLHGMRRLADYSAVVKNGSWDSFAVSGVKPINSLTVGLLGFGRIAKRVAEKLKPFGAEIIAHDAFIPREIFEEYEVEAVSFNELMQRSDHLSLHVPLTEDTKHIINTDSLKLMQDGAYIINTCRGGIIKEDDLVRAVESGKVGGAALDVLEQEPPDFSDVLLNKDQVLITPHSAYYSDEALKNLRIKACDKVVEAIETGAVGTSLNKDRLK</sequence>
<comment type="similarity">
    <text evidence="1 4">Belongs to the D-isomer specific 2-hydroxyacid dehydrogenase family.</text>
</comment>
<keyword evidence="8" id="KW-1185">Reference proteome</keyword>
<dbReference type="Pfam" id="PF02826">
    <property type="entry name" value="2-Hacid_dh_C"/>
    <property type="match status" value="1"/>
</dbReference>
<gene>
    <name evidence="7" type="ORF">SAMN05216216_11530</name>
</gene>
<name>A0A1G9G491_9BACL</name>
<dbReference type="PANTHER" id="PTHR43761">
    <property type="entry name" value="D-ISOMER SPECIFIC 2-HYDROXYACID DEHYDROGENASE FAMILY PROTEIN (AFU_ORTHOLOGUE AFUA_1G13630)"/>
    <property type="match status" value="1"/>
</dbReference>
<dbReference type="SUPFAM" id="SSF52283">
    <property type="entry name" value="Formate/glycerate dehydrogenase catalytic domain-like"/>
    <property type="match status" value="1"/>
</dbReference>
<dbReference type="GO" id="GO:0016616">
    <property type="term" value="F:oxidoreductase activity, acting on the CH-OH group of donors, NAD or NADP as acceptor"/>
    <property type="evidence" value="ECO:0007669"/>
    <property type="project" value="InterPro"/>
</dbReference>
<dbReference type="InterPro" id="IPR006139">
    <property type="entry name" value="D-isomer_2_OHA_DH_cat_dom"/>
</dbReference>
<keyword evidence="2 4" id="KW-0560">Oxidoreductase</keyword>
<feature type="domain" description="D-isomer specific 2-hydroxyacid dehydrogenase catalytic" evidence="5">
    <location>
        <begin position="12"/>
        <end position="317"/>
    </location>
</feature>
<accession>A0A1G9G491</accession>
<reference evidence="8" key="1">
    <citation type="submission" date="2016-10" db="EMBL/GenBank/DDBJ databases">
        <authorList>
            <person name="Varghese N."/>
            <person name="Submissions S."/>
        </authorList>
    </citation>
    <scope>NUCLEOTIDE SEQUENCE [LARGE SCALE GENOMIC DNA]</scope>
    <source>
        <strain evidence="8">CGMCC 1.8895</strain>
    </source>
</reference>
<dbReference type="InterPro" id="IPR050418">
    <property type="entry name" value="D-iso_2-hydroxyacid_DH_PdxB"/>
</dbReference>
<keyword evidence="3" id="KW-0520">NAD</keyword>
<evidence type="ECO:0000259" key="6">
    <source>
        <dbReference type="Pfam" id="PF02826"/>
    </source>
</evidence>
<dbReference type="InterPro" id="IPR036291">
    <property type="entry name" value="NAD(P)-bd_dom_sf"/>
</dbReference>
<dbReference type="InterPro" id="IPR043322">
    <property type="entry name" value="CtBP"/>
</dbReference>
<evidence type="ECO:0000256" key="1">
    <source>
        <dbReference type="ARBA" id="ARBA00005854"/>
    </source>
</evidence>
<dbReference type="PANTHER" id="PTHR43761:SF1">
    <property type="entry name" value="D-ISOMER SPECIFIC 2-HYDROXYACID DEHYDROGENASE CATALYTIC DOMAIN-CONTAINING PROTEIN-RELATED"/>
    <property type="match status" value="1"/>
</dbReference>
<evidence type="ECO:0000259" key="5">
    <source>
        <dbReference type="Pfam" id="PF00389"/>
    </source>
</evidence>
<dbReference type="OrthoDB" id="9805416at2"/>
<dbReference type="Proteomes" id="UP000199008">
    <property type="component" value="Unassembled WGS sequence"/>
</dbReference>
<dbReference type="Gene3D" id="3.40.50.720">
    <property type="entry name" value="NAD(P)-binding Rossmann-like Domain"/>
    <property type="match status" value="2"/>
</dbReference>
<evidence type="ECO:0000256" key="4">
    <source>
        <dbReference type="RuleBase" id="RU003719"/>
    </source>
</evidence>
<protein>
    <submittedName>
        <fullName evidence="7">D-3-phosphoglycerate dehydrogenase</fullName>
    </submittedName>
</protein>
<evidence type="ECO:0000256" key="2">
    <source>
        <dbReference type="ARBA" id="ARBA00023002"/>
    </source>
</evidence>
<dbReference type="SUPFAM" id="SSF51735">
    <property type="entry name" value="NAD(P)-binding Rossmann-fold domains"/>
    <property type="match status" value="1"/>
</dbReference>
<dbReference type="EMBL" id="FNFY01000015">
    <property type="protein sequence ID" value="SDK95508.1"/>
    <property type="molecule type" value="Genomic_DNA"/>
</dbReference>
<dbReference type="GO" id="GO:0003714">
    <property type="term" value="F:transcription corepressor activity"/>
    <property type="evidence" value="ECO:0007669"/>
    <property type="project" value="InterPro"/>
</dbReference>
<dbReference type="AlphaFoldDB" id="A0A1G9G491"/>
<evidence type="ECO:0000313" key="8">
    <source>
        <dbReference type="Proteomes" id="UP000199008"/>
    </source>
</evidence>
<evidence type="ECO:0000313" key="7">
    <source>
        <dbReference type="EMBL" id="SDK95508.1"/>
    </source>
</evidence>
<proteinExistence type="inferred from homology"/>
<evidence type="ECO:0000256" key="3">
    <source>
        <dbReference type="ARBA" id="ARBA00023027"/>
    </source>
</evidence>
<dbReference type="RefSeq" id="WP_092986698.1">
    <property type="nucleotide sequence ID" value="NZ_FNFY01000015.1"/>
</dbReference>
<dbReference type="STRING" id="576118.SAMN05216216_11530"/>
<dbReference type="InterPro" id="IPR006140">
    <property type="entry name" value="D-isomer_DH_NAD-bd"/>
</dbReference>
<dbReference type="GO" id="GO:0051287">
    <property type="term" value="F:NAD binding"/>
    <property type="evidence" value="ECO:0007669"/>
    <property type="project" value="InterPro"/>
</dbReference>
<dbReference type="Pfam" id="PF00389">
    <property type="entry name" value="2-Hacid_dh"/>
    <property type="match status" value="1"/>
</dbReference>
<feature type="domain" description="D-isomer specific 2-hydroxyacid dehydrogenase NAD-binding" evidence="6">
    <location>
        <begin position="112"/>
        <end position="288"/>
    </location>
</feature>